<dbReference type="Proteomes" id="UP001341840">
    <property type="component" value="Unassembled WGS sequence"/>
</dbReference>
<dbReference type="SUPFAM" id="SSF57756">
    <property type="entry name" value="Retrovirus zinc finger-like domains"/>
    <property type="match status" value="1"/>
</dbReference>
<dbReference type="Gene3D" id="3.10.10.10">
    <property type="entry name" value="HIV Type 1 Reverse Transcriptase, subunit A, domain 1"/>
    <property type="match status" value="1"/>
</dbReference>
<evidence type="ECO:0000313" key="3">
    <source>
        <dbReference type="EMBL" id="MED6177164.1"/>
    </source>
</evidence>
<dbReference type="Gene3D" id="4.10.60.10">
    <property type="entry name" value="Zinc finger, CCHC-type"/>
    <property type="match status" value="1"/>
</dbReference>
<dbReference type="InterPro" id="IPR036875">
    <property type="entry name" value="Znf_CCHC_sf"/>
</dbReference>
<comment type="caution">
    <text evidence="3">The sequence shown here is derived from an EMBL/GenBank/DDBJ whole genome shotgun (WGS) entry which is preliminary data.</text>
</comment>
<dbReference type="PANTHER" id="PTHR48435:SF1">
    <property type="entry name" value="POLYPROTEIN"/>
    <property type="match status" value="1"/>
</dbReference>
<feature type="non-terminal residue" evidence="3">
    <location>
        <position position="1"/>
    </location>
</feature>
<sequence>NTNPPLKHVFTASLPEELQPEIQRTMVALRKEIQTTSIGEIYQIALAALDKLCETQNMFKQLQKRSQKLKGACNKSYLKIKCKDKDSCECNTKKKNHFRKSGQPFQSKSTFPRRRRGGRKRYFKRRNFRSKKTNKCFLCGQTGHFAKNCPKKKSERKIKVLQSLEDAVSLQDDEDLEDILEEQSEKDEDTQYVLHVSDSDEEEYRPIHAVTTILPQEWITQKEMVHLGSLGLKQIDNTPRPYFNLKMMTSKYDRPIKAVALLDTGSCATIVKPHMLPPEAWVPFNKNFTAINQEVFTIDLISRENVGLQLFSEVTTWVRVLGSDLLDKDVLFGYDAYYRTRGVSIWPNGLKHKKQFLPFSTTNGVFEISNAPAEYEEIQQRLLKACCDSHDKFTHPHPLWKNREFFIKLPFKKNEDINPTKATHSGMNLEDLKLAKEECAVLLAQGLIEPTTSNWACQAFYVEKRSE</sequence>
<keyword evidence="1" id="KW-0479">Metal-binding</keyword>
<gene>
    <name evidence="3" type="ORF">PIB30_095422</name>
</gene>
<dbReference type="InterPro" id="IPR053098">
    <property type="entry name" value="Petuviruses_polyprotein"/>
</dbReference>
<protein>
    <recommendedName>
        <fullName evidence="2">CCHC-type domain-containing protein</fullName>
    </recommendedName>
</protein>
<dbReference type="SMART" id="SM00343">
    <property type="entry name" value="ZnF_C2HC"/>
    <property type="match status" value="1"/>
</dbReference>
<keyword evidence="1" id="KW-0863">Zinc-finger</keyword>
<dbReference type="InterPro" id="IPR001878">
    <property type="entry name" value="Znf_CCHC"/>
</dbReference>
<dbReference type="PROSITE" id="PS50158">
    <property type="entry name" value="ZF_CCHC"/>
    <property type="match status" value="1"/>
</dbReference>
<reference evidence="3 4" key="1">
    <citation type="journal article" date="2023" name="Plants (Basel)">
        <title>Bridging the Gap: Combining Genomics and Transcriptomics Approaches to Understand Stylosanthes scabra, an Orphan Legume from the Brazilian Caatinga.</title>
        <authorList>
            <person name="Ferreira-Neto J.R.C."/>
            <person name="da Silva M.D."/>
            <person name="Binneck E."/>
            <person name="de Melo N.F."/>
            <person name="da Silva R.H."/>
            <person name="de Melo A.L.T.M."/>
            <person name="Pandolfi V."/>
            <person name="Bustamante F.O."/>
            <person name="Brasileiro-Vidal A.C."/>
            <person name="Benko-Iseppon A.M."/>
        </authorList>
    </citation>
    <scope>NUCLEOTIDE SEQUENCE [LARGE SCALE GENOMIC DNA]</scope>
    <source>
        <tissue evidence="3">Leaves</tissue>
    </source>
</reference>
<keyword evidence="1" id="KW-0862">Zinc</keyword>
<organism evidence="3 4">
    <name type="scientific">Stylosanthes scabra</name>
    <dbReference type="NCBI Taxonomy" id="79078"/>
    <lineage>
        <taxon>Eukaryota</taxon>
        <taxon>Viridiplantae</taxon>
        <taxon>Streptophyta</taxon>
        <taxon>Embryophyta</taxon>
        <taxon>Tracheophyta</taxon>
        <taxon>Spermatophyta</taxon>
        <taxon>Magnoliopsida</taxon>
        <taxon>eudicotyledons</taxon>
        <taxon>Gunneridae</taxon>
        <taxon>Pentapetalae</taxon>
        <taxon>rosids</taxon>
        <taxon>fabids</taxon>
        <taxon>Fabales</taxon>
        <taxon>Fabaceae</taxon>
        <taxon>Papilionoideae</taxon>
        <taxon>50 kb inversion clade</taxon>
        <taxon>dalbergioids sensu lato</taxon>
        <taxon>Dalbergieae</taxon>
        <taxon>Pterocarpus clade</taxon>
        <taxon>Stylosanthes</taxon>
    </lineage>
</organism>
<dbReference type="SUPFAM" id="SSF56672">
    <property type="entry name" value="DNA/RNA polymerases"/>
    <property type="match status" value="1"/>
</dbReference>
<dbReference type="EMBL" id="JASCZI010153215">
    <property type="protein sequence ID" value="MED6177164.1"/>
    <property type="molecule type" value="Genomic_DNA"/>
</dbReference>
<feature type="domain" description="CCHC-type" evidence="2">
    <location>
        <begin position="135"/>
        <end position="151"/>
    </location>
</feature>
<accession>A0ABU6VVT6</accession>
<evidence type="ECO:0000313" key="4">
    <source>
        <dbReference type="Proteomes" id="UP001341840"/>
    </source>
</evidence>
<dbReference type="InterPro" id="IPR043502">
    <property type="entry name" value="DNA/RNA_pol_sf"/>
</dbReference>
<keyword evidence="4" id="KW-1185">Reference proteome</keyword>
<dbReference type="Pfam" id="PF00098">
    <property type="entry name" value="zf-CCHC"/>
    <property type="match status" value="1"/>
</dbReference>
<evidence type="ECO:0000256" key="1">
    <source>
        <dbReference type="PROSITE-ProRule" id="PRU00047"/>
    </source>
</evidence>
<proteinExistence type="predicted"/>
<dbReference type="PANTHER" id="PTHR48435">
    <property type="entry name" value="POLYPROTEIN"/>
    <property type="match status" value="1"/>
</dbReference>
<name>A0ABU6VVT6_9FABA</name>
<evidence type="ECO:0000259" key="2">
    <source>
        <dbReference type="PROSITE" id="PS50158"/>
    </source>
</evidence>